<organism evidence="2 3">
    <name type="scientific">Staphylococcus gallinarum</name>
    <dbReference type="NCBI Taxonomy" id="1293"/>
    <lineage>
        <taxon>Bacteria</taxon>
        <taxon>Bacillati</taxon>
        <taxon>Bacillota</taxon>
        <taxon>Bacilli</taxon>
        <taxon>Bacillales</taxon>
        <taxon>Staphylococcaceae</taxon>
        <taxon>Staphylococcus</taxon>
    </lineage>
</organism>
<sequence length="52" mass="5945">MSIGIIIFVISVIVTIISAINDNSHKERQKQQRPTHGQPQTKKWTTAKAWFP</sequence>
<dbReference type="Proteomes" id="UP000255277">
    <property type="component" value="Unassembled WGS sequence"/>
</dbReference>
<protein>
    <submittedName>
        <fullName evidence="2">Uncharacterized protein</fullName>
    </submittedName>
</protein>
<feature type="region of interest" description="Disordered" evidence="1">
    <location>
        <begin position="24"/>
        <end position="52"/>
    </location>
</feature>
<accession>A0A380FI38</accession>
<dbReference type="EMBL" id="UHDK01000001">
    <property type="protein sequence ID" value="SUM33279.1"/>
    <property type="molecule type" value="Genomic_DNA"/>
</dbReference>
<proteinExistence type="predicted"/>
<dbReference type="AlphaFoldDB" id="A0A380FI38"/>
<name>A0A380FI38_STAGA</name>
<evidence type="ECO:0000256" key="1">
    <source>
        <dbReference type="SAM" id="MobiDB-lite"/>
    </source>
</evidence>
<reference evidence="2 3" key="1">
    <citation type="submission" date="2018-06" db="EMBL/GenBank/DDBJ databases">
        <authorList>
            <consortium name="Pathogen Informatics"/>
            <person name="Doyle S."/>
        </authorList>
    </citation>
    <scope>NUCLEOTIDE SEQUENCE [LARGE SCALE GENOMIC DNA]</scope>
    <source>
        <strain evidence="2 3">NCTC12195</strain>
    </source>
</reference>
<evidence type="ECO:0000313" key="2">
    <source>
        <dbReference type="EMBL" id="SUM33279.1"/>
    </source>
</evidence>
<evidence type="ECO:0000313" key="3">
    <source>
        <dbReference type="Proteomes" id="UP000255277"/>
    </source>
</evidence>
<feature type="compositionally biased region" description="Polar residues" evidence="1">
    <location>
        <begin position="34"/>
        <end position="44"/>
    </location>
</feature>
<gene>
    <name evidence="2" type="ORF">NCTC12195_02736</name>
</gene>